<comment type="caution">
    <text evidence="10">The sequence shown here is derived from an EMBL/GenBank/DDBJ whole genome shotgun (WGS) entry which is preliminary data.</text>
</comment>
<evidence type="ECO:0000313" key="11">
    <source>
        <dbReference type="Proteomes" id="UP001429580"/>
    </source>
</evidence>
<dbReference type="Gene3D" id="2.60.98.20">
    <property type="entry name" value="Flagellar hook protein FlgE"/>
    <property type="match status" value="1"/>
</dbReference>
<evidence type="ECO:0000313" key="10">
    <source>
        <dbReference type="EMBL" id="NIJ57117.1"/>
    </source>
</evidence>
<evidence type="ECO:0000259" key="8">
    <source>
        <dbReference type="Pfam" id="PF07559"/>
    </source>
</evidence>
<keyword evidence="11" id="KW-1185">Reference proteome</keyword>
<dbReference type="Pfam" id="PF00460">
    <property type="entry name" value="Flg_bb_rod"/>
    <property type="match status" value="1"/>
</dbReference>
<evidence type="ECO:0000259" key="6">
    <source>
        <dbReference type="Pfam" id="PF00460"/>
    </source>
</evidence>
<comment type="subcellular location">
    <subcellularLocation>
        <location evidence="1 5">Bacterial flagellum basal body</location>
    </subcellularLocation>
</comment>
<dbReference type="PROSITE" id="PS00588">
    <property type="entry name" value="FLAGELLA_BB_ROD"/>
    <property type="match status" value="1"/>
</dbReference>
<dbReference type="Proteomes" id="UP001429580">
    <property type="component" value="Unassembled WGS sequence"/>
</dbReference>
<reference evidence="10 11" key="1">
    <citation type="submission" date="2020-03" db="EMBL/GenBank/DDBJ databases">
        <title>Genomic Encyclopedia of Type Strains, Phase IV (KMG-IV): sequencing the most valuable type-strain genomes for metagenomic binning, comparative biology and taxonomic classification.</title>
        <authorList>
            <person name="Goeker M."/>
        </authorList>
    </citation>
    <scope>NUCLEOTIDE SEQUENCE [LARGE SCALE GENOMIC DNA]</scope>
    <source>
        <strain evidence="10 11">DSM 103870</strain>
    </source>
</reference>
<accession>A0ABX0UWI9</accession>
<evidence type="ECO:0000256" key="1">
    <source>
        <dbReference type="ARBA" id="ARBA00004117"/>
    </source>
</evidence>
<dbReference type="InterPro" id="IPR020013">
    <property type="entry name" value="Flagellar_FlgE/F/G"/>
</dbReference>
<evidence type="ECO:0000259" key="7">
    <source>
        <dbReference type="Pfam" id="PF06429"/>
    </source>
</evidence>
<dbReference type="InterPro" id="IPR037058">
    <property type="entry name" value="Falgellar_hook_FlgE_sf"/>
</dbReference>
<evidence type="ECO:0000256" key="3">
    <source>
        <dbReference type="ARBA" id="ARBA00019015"/>
    </source>
</evidence>
<dbReference type="PANTHER" id="PTHR30435:SF1">
    <property type="entry name" value="FLAGELLAR HOOK PROTEIN FLGE"/>
    <property type="match status" value="1"/>
</dbReference>
<dbReference type="InterPro" id="IPR010930">
    <property type="entry name" value="Flg_bb/hook_C_dom"/>
</dbReference>
<dbReference type="InterPro" id="IPR053967">
    <property type="entry name" value="LlgE_F_G-like_D1"/>
</dbReference>
<dbReference type="InterPro" id="IPR019776">
    <property type="entry name" value="Flagellar_basal_body_rod_CS"/>
</dbReference>
<keyword evidence="4 5" id="KW-0975">Bacterial flagellum</keyword>
<protein>
    <recommendedName>
        <fullName evidence="3 5">Flagellar hook protein FlgE</fullName>
    </recommendedName>
</protein>
<proteinExistence type="inferred from homology"/>
<name>A0ABX0UWI9_9HYPH</name>
<evidence type="ECO:0000259" key="9">
    <source>
        <dbReference type="Pfam" id="PF22692"/>
    </source>
</evidence>
<dbReference type="InterPro" id="IPR037925">
    <property type="entry name" value="FlgE/F/G-like"/>
</dbReference>
<dbReference type="Pfam" id="PF07559">
    <property type="entry name" value="FlgE_D2"/>
    <property type="match status" value="1"/>
</dbReference>
<dbReference type="SUPFAM" id="SSF117143">
    <property type="entry name" value="Flagellar hook protein flgE"/>
    <property type="match status" value="1"/>
</dbReference>
<organism evidence="10 11">
    <name type="scientific">Pseudochelatococcus lubricantis</name>
    <dbReference type="NCBI Taxonomy" id="1538102"/>
    <lineage>
        <taxon>Bacteria</taxon>
        <taxon>Pseudomonadati</taxon>
        <taxon>Pseudomonadota</taxon>
        <taxon>Alphaproteobacteria</taxon>
        <taxon>Hyphomicrobiales</taxon>
        <taxon>Chelatococcaceae</taxon>
        <taxon>Pseudochelatococcus</taxon>
    </lineage>
</organism>
<dbReference type="EMBL" id="JAASQI010000002">
    <property type="protein sequence ID" value="NIJ57117.1"/>
    <property type="molecule type" value="Genomic_DNA"/>
</dbReference>
<comment type="function">
    <text evidence="5">A flexible structure which links the flagellar filament to the drive apparatus in the basal body.</text>
</comment>
<feature type="domain" description="Flagellar hook protein FlgE/F/G-like D1" evidence="9">
    <location>
        <begin position="81"/>
        <end position="143"/>
    </location>
</feature>
<evidence type="ECO:0000256" key="2">
    <source>
        <dbReference type="ARBA" id="ARBA00009677"/>
    </source>
</evidence>
<evidence type="ECO:0000256" key="4">
    <source>
        <dbReference type="ARBA" id="ARBA00023143"/>
    </source>
</evidence>
<dbReference type="InterPro" id="IPR001444">
    <property type="entry name" value="Flag_bb_rod_N"/>
</dbReference>
<feature type="domain" description="Flagellar basal-body/hook protein C-terminal" evidence="7">
    <location>
        <begin position="372"/>
        <end position="415"/>
    </location>
</feature>
<sequence length="417" mass="42936">MSIMQTATSGMKAQANRLATVGDNIANASTTGYKKVSTEFAPLVLPSSSSSFNSGGVETTVRRSVSLEGGLNSTTSTTDLALRGNGFFVVEDSSGARYMTRAGSFVPNAEGYLVNAAGYYLTGYQLRDGDASVVLNSLNGGERINVNNINMQATPTTEGVFAANLNGRGDVPAVAAASLPSANVTTSTFTSKSSMVVYDNLGGDVMIDIYFTKTGVNTWEMSIFNQAAATGGGFPYTGGALVTTNLTFSGTTGAITAPASAQTAFTVPGGQPTTVDLSGLTQLKSDYTPLEPEFNGNAPSTTTGVSISADGIVSFAMKNGSTIDAYRIALADVPSPDNLTALSGGVFQANYDSGNPQVGFPGQGGLGAIRTSALEASNVDLADELATMIEAQRNYTANSKVFQTGAEVLEVLVNLKR</sequence>
<dbReference type="PANTHER" id="PTHR30435">
    <property type="entry name" value="FLAGELLAR PROTEIN"/>
    <property type="match status" value="1"/>
</dbReference>
<keyword evidence="10" id="KW-0282">Flagellum</keyword>
<keyword evidence="10" id="KW-0966">Cell projection</keyword>
<dbReference type="InterPro" id="IPR011491">
    <property type="entry name" value="FlgE_D2"/>
</dbReference>
<feature type="domain" description="Flagellar hook protein FlgE D2" evidence="8">
    <location>
        <begin position="164"/>
        <end position="293"/>
    </location>
</feature>
<gene>
    <name evidence="10" type="ORF">FHS82_000943</name>
</gene>
<comment type="similarity">
    <text evidence="2 5">Belongs to the flagella basal body rod proteins family.</text>
</comment>
<feature type="domain" description="Flagellar basal body rod protein N-terminal" evidence="6">
    <location>
        <begin position="4"/>
        <end position="34"/>
    </location>
</feature>
<dbReference type="Pfam" id="PF22692">
    <property type="entry name" value="LlgE_F_G_D1"/>
    <property type="match status" value="1"/>
</dbReference>
<dbReference type="RefSeq" id="WP_343042509.1">
    <property type="nucleotide sequence ID" value="NZ_JAASQI010000002.1"/>
</dbReference>
<evidence type="ECO:0000256" key="5">
    <source>
        <dbReference type="RuleBase" id="RU362116"/>
    </source>
</evidence>
<dbReference type="Pfam" id="PF06429">
    <property type="entry name" value="Flg_bbr_C"/>
    <property type="match status" value="1"/>
</dbReference>
<dbReference type="NCBIfam" id="TIGR03506">
    <property type="entry name" value="FlgEFG_subfam"/>
    <property type="match status" value="1"/>
</dbReference>
<keyword evidence="10" id="KW-0969">Cilium</keyword>